<protein>
    <submittedName>
        <fullName evidence="2">Uncharacterized protein</fullName>
    </submittedName>
</protein>
<dbReference type="EMBL" id="GL870879">
    <property type="protein sequence ID" value="EIJ88289.1"/>
    <property type="molecule type" value="Genomic_DNA"/>
</dbReference>
<dbReference type="InParanoid" id="I3EGE2"/>
<keyword evidence="3" id="KW-1185">Reference proteome</keyword>
<accession>I3EGE2</accession>
<reference evidence="2" key="1">
    <citation type="submission" date="2011-01" db="EMBL/GenBank/DDBJ databases">
        <title>The Genome Sequence of Nematocida parisii strain ERTm3.</title>
        <authorList>
            <consortium name="The Broad Institute Genome Sequencing Platform"/>
            <consortium name="The Broad Institute Genome Sequencing Center for Infectious Disease"/>
            <person name="Cuomo C."/>
            <person name="Troemel E."/>
            <person name="Young S.K."/>
            <person name="Zeng Q."/>
            <person name="Gargeya S."/>
            <person name="Fitzgerald M."/>
            <person name="Haas B."/>
            <person name="Abouelleil A."/>
            <person name="Alvarado L."/>
            <person name="Arachchi H.M."/>
            <person name="Berlin A."/>
            <person name="Chapman S.B."/>
            <person name="Gearin G."/>
            <person name="Goldberg J."/>
            <person name="Griggs A."/>
            <person name="Gujja S."/>
            <person name="Hansen M."/>
            <person name="Heiman D."/>
            <person name="Howarth C."/>
            <person name="Larimer J."/>
            <person name="Lui A."/>
            <person name="MacDonald P.J.P."/>
            <person name="McCowen C."/>
            <person name="Montmayeur A."/>
            <person name="Murphy C."/>
            <person name="Neiman D."/>
            <person name="Pearson M."/>
            <person name="Priest M."/>
            <person name="Roberts A."/>
            <person name="Saif S."/>
            <person name="Shea T."/>
            <person name="Sisk P."/>
            <person name="Stolte C."/>
            <person name="Sykes S."/>
            <person name="Wortman J."/>
            <person name="Nusbaum C."/>
            <person name="Birren B."/>
        </authorList>
    </citation>
    <scope>NUCLEOTIDE SEQUENCE</scope>
    <source>
        <strain evidence="2">ERTm3</strain>
    </source>
</reference>
<dbReference type="Proteomes" id="UP000002872">
    <property type="component" value="Unassembled WGS sequence"/>
</dbReference>
<sequence>MVGLFGGVFSFLQSILIVLYGLLILAGKACSALKNLAALEYHMGKEGRKIVIFAVSQMLSSFKELLPLSAERAYVESRVYSVHAKLKSALDKKEHKNVATLLVEKETEAQIANARVKYAKKYLMYILKSAVIIVLLSKMTYLIFIFTIIFLMLEICIKRQIQKTEEKRERIFSLYCVEQDRIYRSLDRMYACVERADNDRKQTLISVNTVYSQMYKEYSLNYFCVSIEISMWIIIGSCLFQIYSLVCLLVLSKTQKNLAFFVIIYKKIEKLSGCLIKLV</sequence>
<organism evidence="2 3">
    <name type="scientific">Nematocida parisii (strain ERTm3)</name>
    <name type="common">Nematode killer fungus</name>
    <dbReference type="NCBI Taxonomy" id="935791"/>
    <lineage>
        <taxon>Eukaryota</taxon>
        <taxon>Fungi</taxon>
        <taxon>Fungi incertae sedis</taxon>
        <taxon>Microsporidia</taxon>
        <taxon>Nematocida</taxon>
    </lineage>
</organism>
<feature type="transmembrane region" description="Helical" evidence="1">
    <location>
        <begin position="6"/>
        <end position="26"/>
    </location>
</feature>
<dbReference type="OrthoDB" id="2189430at2759"/>
<dbReference type="HOGENOM" id="CLU_983840_0_0_1"/>
<gene>
    <name evidence="2" type="ORF">NEQG_01733</name>
</gene>
<feature type="transmembrane region" description="Helical" evidence="1">
    <location>
        <begin position="125"/>
        <end position="153"/>
    </location>
</feature>
<name>I3EGE2_NEMP3</name>
<dbReference type="AlphaFoldDB" id="I3EGE2"/>
<feature type="transmembrane region" description="Helical" evidence="1">
    <location>
        <begin position="229"/>
        <end position="251"/>
    </location>
</feature>
<evidence type="ECO:0000256" key="1">
    <source>
        <dbReference type="SAM" id="Phobius"/>
    </source>
</evidence>
<keyword evidence="1" id="KW-0472">Membrane</keyword>
<evidence type="ECO:0000313" key="2">
    <source>
        <dbReference type="EMBL" id="EIJ88289.1"/>
    </source>
</evidence>
<dbReference type="VEuPathDB" id="MicrosporidiaDB:NEQG_01733"/>
<keyword evidence="1" id="KW-0812">Transmembrane</keyword>
<dbReference type="OMA" id="VERADND"/>
<evidence type="ECO:0000313" key="3">
    <source>
        <dbReference type="Proteomes" id="UP000002872"/>
    </source>
</evidence>
<proteinExistence type="predicted"/>
<keyword evidence="1" id="KW-1133">Transmembrane helix</keyword>